<organism evidence="11 12">
    <name type="scientific">Phormidesmis priestleyi Ana</name>
    <dbReference type="NCBI Taxonomy" id="1666911"/>
    <lineage>
        <taxon>Bacteria</taxon>
        <taxon>Bacillati</taxon>
        <taxon>Cyanobacteriota</taxon>
        <taxon>Cyanophyceae</taxon>
        <taxon>Leptolyngbyales</taxon>
        <taxon>Leptolyngbyaceae</taxon>
        <taxon>Phormidesmis</taxon>
    </lineage>
</organism>
<keyword evidence="6 9" id="KW-0793">Thylakoid</keyword>
<proteinExistence type="inferred from homology"/>
<evidence type="ECO:0000313" key="11">
    <source>
        <dbReference type="EMBL" id="KPQ34655.1"/>
    </source>
</evidence>
<comment type="caution">
    <text evidence="11">The sequence shown here is derived from an EMBL/GenBank/DDBJ whole genome shotgun (WGS) entry which is preliminary data.</text>
</comment>
<keyword evidence="5 9" id="KW-0605">Phycobilisome</keyword>
<dbReference type="GO" id="GO:0031676">
    <property type="term" value="C:plasma membrane-derived thylakoid membrane"/>
    <property type="evidence" value="ECO:0007669"/>
    <property type="project" value="UniProtKB-SubCell"/>
</dbReference>
<evidence type="ECO:0000256" key="9">
    <source>
        <dbReference type="PIRNR" id="PIRNR000083"/>
    </source>
</evidence>
<evidence type="ECO:0000256" key="3">
    <source>
        <dbReference type="ARBA" id="ARBA00022531"/>
    </source>
</evidence>
<evidence type="ECO:0000256" key="4">
    <source>
        <dbReference type="ARBA" id="ARBA00022549"/>
    </source>
</evidence>
<evidence type="ECO:0000313" key="12">
    <source>
        <dbReference type="Proteomes" id="UP000050465"/>
    </source>
</evidence>
<dbReference type="InterPro" id="IPR011064">
    <property type="entry name" value="Allophyco_linker_chain"/>
</dbReference>
<protein>
    <recommendedName>
        <fullName evidence="2 9">Phycobilisome 7.8 kDa linker polypeptide, allophycocyanin-associated, core</fullName>
    </recommendedName>
</protein>
<dbReference type="Proteomes" id="UP000050465">
    <property type="component" value="Unassembled WGS sequence"/>
</dbReference>
<evidence type="ECO:0000256" key="2">
    <source>
        <dbReference type="ARBA" id="ARBA00019361"/>
    </source>
</evidence>
<dbReference type="PIRSF" id="PIRSF000083">
    <property type="entry name" value="Allophyco_linker"/>
    <property type="match status" value="1"/>
</dbReference>
<dbReference type="STRING" id="1666911.HLUCCA11_14170"/>
<evidence type="ECO:0000259" key="10">
    <source>
        <dbReference type="PROSITE" id="PS51441"/>
    </source>
</evidence>
<name>A0A0P8BLR4_9CYAN</name>
<sequence>MRMFRVTACVPSQTRIRTQRELQNTYFTKLVPYDNWFKEQQRIQKMGGTIVKVELATGRQGANTGLA</sequence>
<comment type="subcellular location">
    <subcellularLocation>
        <location evidence="9">Cellular thylakoid membrane</location>
        <topology evidence="9">Peripheral membrane protein</topology>
        <orientation evidence="9">Cytoplasmic side</orientation>
    </subcellularLocation>
    <text evidence="9">This protein occurs in the rod, it is associated with allophycocyanin.</text>
</comment>
<gene>
    <name evidence="11" type="primary">apcC</name>
    <name evidence="11" type="ORF">HLUCCA11_14170</name>
</gene>
<comment type="function">
    <text evidence="8 9">Rod linker protein, associated with allophycocyanin. Linker polypeptides determine the state of aggregation and the location of the disk-shaped phycobiliprotein units within the phycobilisome and modulate their spectroscopic properties in order to mediate a directed and optimal energy transfer.</text>
</comment>
<accession>A0A0P8BLR4</accession>
<dbReference type="SUPFAM" id="SSF54580">
    <property type="entry name" value="Allophycocyanin linker chain (domain)"/>
    <property type="match status" value="1"/>
</dbReference>
<keyword evidence="4" id="KW-0042">Antenna complex</keyword>
<dbReference type="PROSITE" id="PS51441">
    <property type="entry name" value="CPCD_LIKE"/>
    <property type="match status" value="1"/>
</dbReference>
<dbReference type="InterPro" id="IPR011134">
    <property type="entry name" value="Allophyco_linker"/>
</dbReference>
<feature type="domain" description="CpcD-like" evidence="10">
    <location>
        <begin position="1"/>
        <end position="56"/>
    </location>
</feature>
<evidence type="ECO:0000256" key="8">
    <source>
        <dbReference type="ARBA" id="ARBA00025055"/>
    </source>
</evidence>
<dbReference type="SMART" id="SM01094">
    <property type="entry name" value="CpcD"/>
    <property type="match status" value="1"/>
</dbReference>
<comment type="similarity">
    <text evidence="1 9">Belongs to the phycobilisome linker protein family.</text>
</comment>
<dbReference type="EMBL" id="LJZR01000018">
    <property type="protein sequence ID" value="KPQ34655.1"/>
    <property type="molecule type" value="Genomic_DNA"/>
</dbReference>
<dbReference type="PATRIC" id="fig|1666911.3.peg.82"/>
<dbReference type="Gene3D" id="3.30.1490.170">
    <property type="entry name" value="Allophycocyanin linker chain (domain)"/>
    <property type="match status" value="1"/>
</dbReference>
<evidence type="ECO:0000256" key="7">
    <source>
        <dbReference type="ARBA" id="ARBA00023136"/>
    </source>
</evidence>
<evidence type="ECO:0000256" key="6">
    <source>
        <dbReference type="ARBA" id="ARBA00023078"/>
    </source>
</evidence>
<reference evidence="11 12" key="1">
    <citation type="submission" date="2015-09" db="EMBL/GenBank/DDBJ databases">
        <title>Identification and resolution of microdiversity through metagenomic sequencing of parallel consortia.</title>
        <authorList>
            <person name="Nelson W.C."/>
            <person name="Romine M.F."/>
            <person name="Lindemann S.R."/>
        </authorList>
    </citation>
    <scope>NUCLEOTIDE SEQUENCE [LARGE SCALE GENOMIC DNA]</scope>
    <source>
        <strain evidence="11">Ana</strain>
    </source>
</reference>
<dbReference type="InterPro" id="IPR008213">
    <property type="entry name" value="CpcD-like_dom"/>
</dbReference>
<evidence type="ECO:0000256" key="5">
    <source>
        <dbReference type="ARBA" id="ARBA00022738"/>
    </source>
</evidence>
<dbReference type="GO" id="GO:0015979">
    <property type="term" value="P:photosynthesis"/>
    <property type="evidence" value="ECO:0007669"/>
    <property type="project" value="UniProtKB-KW"/>
</dbReference>
<evidence type="ECO:0000256" key="1">
    <source>
        <dbReference type="ARBA" id="ARBA00005304"/>
    </source>
</evidence>
<dbReference type="GO" id="GO:0030089">
    <property type="term" value="C:phycobilisome"/>
    <property type="evidence" value="ECO:0007669"/>
    <property type="project" value="UniProtKB-UniRule"/>
</dbReference>
<dbReference type="Pfam" id="PF01383">
    <property type="entry name" value="CpcD"/>
    <property type="match status" value="1"/>
</dbReference>
<keyword evidence="7 9" id="KW-0472">Membrane</keyword>
<dbReference type="AlphaFoldDB" id="A0A0P8BLR4"/>
<keyword evidence="3 9" id="KW-0602">Photosynthesis</keyword>